<dbReference type="Gene3D" id="3.10.530.10">
    <property type="entry name" value="CPE0013-like"/>
    <property type="match status" value="1"/>
</dbReference>
<keyword evidence="2" id="KW-1185">Reference proteome</keyword>
<name>A0A017RWG9_9CLOT</name>
<protein>
    <submittedName>
        <fullName evidence="1">NAD(FAD)-dependent dehydrogenase</fullName>
    </submittedName>
</protein>
<comment type="caution">
    <text evidence="1">The sequence shown here is derived from an EMBL/GenBank/DDBJ whole genome shotgun (WGS) entry which is preliminary data.</text>
</comment>
<dbReference type="EMBL" id="AZQP01000014">
    <property type="protein sequence ID" value="EYE88749.1"/>
    <property type="molecule type" value="Genomic_DNA"/>
</dbReference>
<proteinExistence type="predicted"/>
<accession>A0A017RWG9</accession>
<dbReference type="STRING" id="1403537.Q428_06365"/>
<gene>
    <name evidence="1" type="ORF">Q428_06365</name>
</gene>
<dbReference type="InterPro" id="IPR036593">
    <property type="entry name" value="CPE0013-like_sf"/>
</dbReference>
<sequence>MDKRELICIGCPLGCSLEVDIEHNNVVKVSGNQCKRGIDYAMKECTNPTRIITTTLEVIGGKDEMVAVKTDKDIPKDKIFDCIRVLKNIKVKAPIKIGEIIYKNILNTGANIVATSNVYVYGDS</sequence>
<evidence type="ECO:0000313" key="2">
    <source>
        <dbReference type="Proteomes" id="UP000019681"/>
    </source>
</evidence>
<reference evidence="1 2" key="1">
    <citation type="journal article" date="2014" name="Genome Announc.">
        <title>Draft Genome Sequence of Fervidicella metallireducens Strain AeBT, an Iron-Reducing Thermoanaerobe from the Great Artesian Basin.</title>
        <authorList>
            <person name="Patel B.K."/>
        </authorList>
    </citation>
    <scope>NUCLEOTIDE SEQUENCE [LARGE SCALE GENOMIC DNA]</scope>
    <source>
        <strain evidence="1 2">AeB</strain>
    </source>
</reference>
<dbReference type="InterPro" id="IPR012460">
    <property type="entry name" value="DUF1667"/>
</dbReference>
<dbReference type="PANTHER" id="PTHR39450">
    <property type="entry name" value="MOLYBDOPTERIN OXIDOREDUCTASE, 4FE-4S CLUSTER-BINDING SUBUNIT"/>
    <property type="match status" value="1"/>
</dbReference>
<dbReference type="RefSeq" id="WP_035379163.1">
    <property type="nucleotide sequence ID" value="NZ_AZQP01000014.1"/>
</dbReference>
<dbReference type="SUPFAM" id="SSF160148">
    <property type="entry name" value="CPE0013-like"/>
    <property type="match status" value="1"/>
</dbReference>
<dbReference type="PANTHER" id="PTHR39450:SF1">
    <property type="entry name" value="DUF1667 DOMAIN-CONTAINING PROTEIN"/>
    <property type="match status" value="1"/>
</dbReference>
<dbReference type="Proteomes" id="UP000019681">
    <property type="component" value="Unassembled WGS sequence"/>
</dbReference>
<dbReference type="OrthoDB" id="9811531at2"/>
<dbReference type="AlphaFoldDB" id="A0A017RWG9"/>
<organism evidence="1 2">
    <name type="scientific">Fervidicella metallireducens AeB</name>
    <dbReference type="NCBI Taxonomy" id="1403537"/>
    <lineage>
        <taxon>Bacteria</taxon>
        <taxon>Bacillati</taxon>
        <taxon>Bacillota</taxon>
        <taxon>Clostridia</taxon>
        <taxon>Eubacteriales</taxon>
        <taxon>Clostridiaceae</taxon>
        <taxon>Fervidicella</taxon>
    </lineage>
</organism>
<evidence type="ECO:0000313" key="1">
    <source>
        <dbReference type="EMBL" id="EYE88749.1"/>
    </source>
</evidence>
<dbReference type="Pfam" id="PF07892">
    <property type="entry name" value="DUF1667"/>
    <property type="match status" value="1"/>
</dbReference>